<accession>A0A914KN41</accession>
<evidence type="ECO:0000313" key="2">
    <source>
        <dbReference type="WBParaSite" id="Minc3s00035g02077"/>
    </source>
</evidence>
<dbReference type="Proteomes" id="UP000887563">
    <property type="component" value="Unplaced"/>
</dbReference>
<keyword evidence="1" id="KW-1185">Reference proteome</keyword>
<protein>
    <submittedName>
        <fullName evidence="2">Uncharacterized protein</fullName>
    </submittedName>
</protein>
<proteinExistence type="predicted"/>
<organism evidence="1 2">
    <name type="scientific">Meloidogyne incognita</name>
    <name type="common">Southern root-knot nematode worm</name>
    <name type="synonym">Oxyuris incognita</name>
    <dbReference type="NCBI Taxonomy" id="6306"/>
    <lineage>
        <taxon>Eukaryota</taxon>
        <taxon>Metazoa</taxon>
        <taxon>Ecdysozoa</taxon>
        <taxon>Nematoda</taxon>
        <taxon>Chromadorea</taxon>
        <taxon>Rhabditida</taxon>
        <taxon>Tylenchina</taxon>
        <taxon>Tylenchomorpha</taxon>
        <taxon>Tylenchoidea</taxon>
        <taxon>Meloidogynidae</taxon>
        <taxon>Meloidogyninae</taxon>
        <taxon>Meloidogyne</taxon>
        <taxon>Meloidogyne incognita group</taxon>
    </lineage>
</organism>
<sequence>MQANTVAKSTASTIFFINMSQMGISVKRYSLISRIITINTQIIVNYGYNLLGIIQIVIGPNFV</sequence>
<evidence type="ECO:0000313" key="1">
    <source>
        <dbReference type="Proteomes" id="UP000887563"/>
    </source>
</evidence>
<dbReference type="WBParaSite" id="Minc3s00035g02077">
    <property type="protein sequence ID" value="Minc3s00035g02077"/>
    <property type="gene ID" value="Minc3s00035g02077"/>
</dbReference>
<name>A0A914KN41_MELIC</name>
<dbReference type="AlphaFoldDB" id="A0A914KN41"/>
<reference evidence="2" key="1">
    <citation type="submission" date="2022-11" db="UniProtKB">
        <authorList>
            <consortium name="WormBaseParasite"/>
        </authorList>
    </citation>
    <scope>IDENTIFICATION</scope>
</reference>